<evidence type="ECO:0000256" key="9">
    <source>
        <dbReference type="SAM" id="Phobius"/>
    </source>
</evidence>
<dbReference type="GO" id="GO:0005886">
    <property type="term" value="C:plasma membrane"/>
    <property type="evidence" value="ECO:0007669"/>
    <property type="project" value="UniProtKB-SubCell"/>
</dbReference>
<evidence type="ECO:0000256" key="8">
    <source>
        <dbReference type="ARBA" id="ARBA00034708"/>
    </source>
</evidence>
<gene>
    <name evidence="10" type="ORF">DK869_04375</name>
</gene>
<dbReference type="AlphaFoldDB" id="A0A318N2B3"/>
<keyword evidence="6" id="KW-0406">Ion transport</keyword>
<evidence type="ECO:0000256" key="6">
    <source>
        <dbReference type="ARBA" id="ARBA00023065"/>
    </source>
</evidence>
<evidence type="ECO:0000256" key="5">
    <source>
        <dbReference type="ARBA" id="ARBA00022989"/>
    </source>
</evidence>
<feature type="transmembrane region" description="Helical" evidence="9">
    <location>
        <begin position="45"/>
        <end position="62"/>
    </location>
</feature>
<evidence type="ECO:0000256" key="2">
    <source>
        <dbReference type="ARBA" id="ARBA00022448"/>
    </source>
</evidence>
<dbReference type="EMBL" id="QGLT01000002">
    <property type="protein sequence ID" value="PXZ00645.1"/>
    <property type="molecule type" value="Genomic_DNA"/>
</dbReference>
<accession>A0A318N2B3</accession>
<evidence type="ECO:0000313" key="10">
    <source>
        <dbReference type="EMBL" id="PXZ00645.1"/>
    </source>
</evidence>
<keyword evidence="5 9" id="KW-1133">Transmembrane helix</keyword>
<keyword evidence="11" id="KW-1185">Reference proteome</keyword>
<evidence type="ECO:0008006" key="12">
    <source>
        <dbReference type="Google" id="ProtNLM"/>
    </source>
</evidence>
<proteinExistence type="inferred from homology"/>
<comment type="caution">
    <text evidence="10">The sequence shown here is derived from an EMBL/GenBank/DDBJ whole genome shotgun (WGS) entry which is preliminary data.</text>
</comment>
<dbReference type="PANTHER" id="PTHR33281:SF19">
    <property type="entry name" value="VOLTAGE-DEPENDENT ANION CHANNEL-FORMING PROTEIN YNEE"/>
    <property type="match status" value="1"/>
</dbReference>
<protein>
    <recommendedName>
        <fullName evidence="12">Bestrophin</fullName>
    </recommendedName>
</protein>
<evidence type="ECO:0000256" key="1">
    <source>
        <dbReference type="ARBA" id="ARBA00004651"/>
    </source>
</evidence>
<keyword evidence="3" id="KW-1003">Cell membrane</keyword>
<evidence type="ECO:0000256" key="7">
    <source>
        <dbReference type="ARBA" id="ARBA00023136"/>
    </source>
</evidence>
<keyword evidence="4 9" id="KW-0812">Transmembrane</keyword>
<dbReference type="GO" id="GO:0005254">
    <property type="term" value="F:chloride channel activity"/>
    <property type="evidence" value="ECO:0007669"/>
    <property type="project" value="InterPro"/>
</dbReference>
<dbReference type="Proteomes" id="UP000247565">
    <property type="component" value="Unassembled WGS sequence"/>
</dbReference>
<dbReference type="InterPro" id="IPR044669">
    <property type="entry name" value="YneE/VCCN1/2-like"/>
</dbReference>
<feature type="transmembrane region" description="Helical" evidence="9">
    <location>
        <begin position="20"/>
        <end position="39"/>
    </location>
</feature>
<sequence>MIVNPKRGLLFLIQTSFKPLLILFIWDMLVVIGYKIFNLHWFDQSALPTALIGSVLVLFMNFRNNTAYNRWWEARIHWGSVTNNCRSFARQCMSILDSKPELIYAMAGYAYSLSYHLRNKNSLTSYNVKKILPHSIQTYIKNQRNQPNGILVQIGYMVTQESRQKNIDGALHSQIDRILSDLANAQGALERIKNTPLSIQFSTLPRLLSEVICIILPFSMVDTLGWITPLGSALVGFLFLALDRIGNDLQDPFDESPHSLPMLTMSRSIEIDLLEQINQSSQRPIPSINGIQW</sequence>
<evidence type="ECO:0000256" key="4">
    <source>
        <dbReference type="ARBA" id="ARBA00022692"/>
    </source>
</evidence>
<reference evidence="10 11" key="1">
    <citation type="submission" date="2018-05" db="EMBL/GenBank/DDBJ databases">
        <title>Reference genomes for bee gut microbiota database.</title>
        <authorList>
            <person name="Ellegaard K.M."/>
        </authorList>
    </citation>
    <scope>NUCLEOTIDE SEQUENCE [LARGE SCALE GENOMIC DNA]</scope>
    <source>
        <strain evidence="10 11">ESL0284</strain>
    </source>
</reference>
<evidence type="ECO:0000313" key="11">
    <source>
        <dbReference type="Proteomes" id="UP000247565"/>
    </source>
</evidence>
<keyword evidence="7 9" id="KW-0472">Membrane</keyword>
<dbReference type="PANTHER" id="PTHR33281">
    <property type="entry name" value="UPF0187 PROTEIN YNEE"/>
    <property type="match status" value="1"/>
</dbReference>
<comment type="subcellular location">
    <subcellularLocation>
        <location evidence="1">Cell membrane</location>
        <topology evidence="1">Multi-pass membrane protein</topology>
    </subcellularLocation>
</comment>
<name>A0A318N2B3_9PROT</name>
<organism evidence="10 11">
    <name type="scientific">Commensalibacter melissae</name>
    <dbReference type="NCBI Taxonomy" id="2070537"/>
    <lineage>
        <taxon>Bacteria</taxon>
        <taxon>Pseudomonadati</taxon>
        <taxon>Pseudomonadota</taxon>
        <taxon>Alphaproteobacteria</taxon>
        <taxon>Acetobacterales</taxon>
        <taxon>Acetobacteraceae</taxon>
    </lineage>
</organism>
<keyword evidence="2" id="KW-0813">Transport</keyword>
<dbReference type="OrthoDB" id="445589at2"/>
<evidence type="ECO:0000256" key="3">
    <source>
        <dbReference type="ARBA" id="ARBA00022475"/>
    </source>
</evidence>
<comment type="similarity">
    <text evidence="8">Belongs to the anion channel-forming bestrophin (TC 1.A.46) family.</text>
</comment>
<dbReference type="RefSeq" id="WP_110438787.1">
    <property type="nucleotide sequence ID" value="NZ_CP046393.1"/>
</dbReference>
<dbReference type="Pfam" id="PF25539">
    <property type="entry name" value="Bestrophin_2"/>
    <property type="match status" value="1"/>
</dbReference>